<dbReference type="PANTHER" id="PTHR34504">
    <property type="entry name" value="ANTITOXIN HICB"/>
    <property type="match status" value="1"/>
</dbReference>
<gene>
    <name evidence="1" type="ORF">DVS81_06900</name>
</gene>
<sequence length="75" mass="8209">MAGTMQLTAIIEREGGEYVSVCPELDIASQGPTIEKARDNLQEAVELFFETADPSEIATRLHDEVFVTRLEVAVG</sequence>
<accession>A0A369XM57</accession>
<organism evidence="1 2">
    <name type="scientific">Candidatus Accumulibacter meliphilus</name>
    <dbReference type="NCBI Taxonomy" id="2211374"/>
    <lineage>
        <taxon>Bacteria</taxon>
        <taxon>Pseudomonadati</taxon>
        <taxon>Pseudomonadota</taxon>
        <taxon>Betaproteobacteria</taxon>
        <taxon>Candidatus Accumulibacter</taxon>
    </lineage>
</organism>
<dbReference type="InterPro" id="IPR051404">
    <property type="entry name" value="TA_system_antitoxin"/>
</dbReference>
<dbReference type="Proteomes" id="UP000253831">
    <property type="component" value="Unassembled WGS sequence"/>
</dbReference>
<proteinExistence type="predicted"/>
<dbReference type="EMBL" id="QPGA01000009">
    <property type="protein sequence ID" value="RDE51221.1"/>
    <property type="molecule type" value="Genomic_DNA"/>
</dbReference>
<comment type="caution">
    <text evidence="1">The sequence shown here is derived from an EMBL/GenBank/DDBJ whole genome shotgun (WGS) entry which is preliminary data.</text>
</comment>
<dbReference type="Gene3D" id="3.30.160.250">
    <property type="match status" value="1"/>
</dbReference>
<dbReference type="PANTHER" id="PTHR34504:SF2">
    <property type="entry name" value="UPF0150 PROTEIN SSL0259"/>
    <property type="match status" value="1"/>
</dbReference>
<dbReference type="InterPro" id="IPR035069">
    <property type="entry name" value="TTHA1013/TTHA0281-like"/>
</dbReference>
<name>A0A369XM57_9PROT</name>
<protein>
    <submittedName>
        <fullName evidence="1">Type II toxin-antitoxin system HicB family antitoxin</fullName>
    </submittedName>
</protein>
<dbReference type="SUPFAM" id="SSF143100">
    <property type="entry name" value="TTHA1013/TTHA0281-like"/>
    <property type="match status" value="1"/>
</dbReference>
<evidence type="ECO:0000313" key="2">
    <source>
        <dbReference type="Proteomes" id="UP000253831"/>
    </source>
</evidence>
<dbReference type="AlphaFoldDB" id="A0A369XM57"/>
<evidence type="ECO:0000313" key="1">
    <source>
        <dbReference type="EMBL" id="RDE51221.1"/>
    </source>
</evidence>
<reference evidence="1 2" key="1">
    <citation type="submission" date="2018-05" db="EMBL/GenBank/DDBJ databases">
        <title>Integrated omic analyses show evidence that a Ca. Accumulibacter phosphatis strain performs denitrification under micro-aerobic conditions.</title>
        <authorList>
            <person name="Camejo P.Y."/>
            <person name="Katherine M.D."/>
            <person name="Daniel N.R."/>
        </authorList>
    </citation>
    <scope>NUCLEOTIDE SEQUENCE [LARGE SCALE GENOMIC DNA]</scope>
    <source>
        <strain evidence="1">UW-LDO-IC</strain>
    </source>
</reference>